<comment type="similarity">
    <text evidence="3">Belongs to the FliM family.</text>
</comment>
<reference evidence="11 12" key="1">
    <citation type="submission" date="2017-10" db="EMBL/GenBank/DDBJ databases">
        <title>Novel microbial diversity and functional potential in the marine mammal oral microbiome.</title>
        <authorList>
            <person name="Dudek N.K."/>
            <person name="Sun C.L."/>
            <person name="Burstein D."/>
            <person name="Kantor R.S."/>
            <person name="Aliaga Goltsman D.S."/>
            <person name="Bik E.M."/>
            <person name="Thomas B.C."/>
            <person name="Banfield J.F."/>
            <person name="Relman D.A."/>
        </authorList>
    </citation>
    <scope>NUCLEOTIDE SEQUENCE [LARGE SCALE GENOMIC DNA]</scope>
    <source>
        <strain evidence="11">DOLZORAL124_49_17</strain>
    </source>
</reference>
<comment type="subcellular location">
    <subcellularLocation>
        <location evidence="1">Bacterial flagellum basal body</location>
    </subcellularLocation>
    <subcellularLocation>
        <location evidence="2">Cell membrane</location>
        <topology evidence="2">Peripheral membrane protein</topology>
    </subcellularLocation>
</comment>
<dbReference type="Pfam" id="PF02154">
    <property type="entry name" value="FliM"/>
    <property type="match status" value="1"/>
</dbReference>
<dbReference type="InterPro" id="IPR036429">
    <property type="entry name" value="SpoA-like_sf"/>
</dbReference>
<evidence type="ECO:0000256" key="7">
    <source>
        <dbReference type="ARBA" id="ARBA00022779"/>
    </source>
</evidence>
<dbReference type="Gene3D" id="3.40.1550.10">
    <property type="entry name" value="CheC-like"/>
    <property type="match status" value="1"/>
</dbReference>
<evidence type="ECO:0000256" key="3">
    <source>
        <dbReference type="ARBA" id="ARBA00011049"/>
    </source>
</evidence>
<evidence type="ECO:0000256" key="8">
    <source>
        <dbReference type="ARBA" id="ARBA00023136"/>
    </source>
</evidence>
<dbReference type="Pfam" id="PF01052">
    <property type="entry name" value="FliMN_C"/>
    <property type="match status" value="1"/>
</dbReference>
<evidence type="ECO:0000256" key="4">
    <source>
        <dbReference type="ARBA" id="ARBA00021898"/>
    </source>
</evidence>
<evidence type="ECO:0000256" key="6">
    <source>
        <dbReference type="ARBA" id="ARBA00022500"/>
    </source>
</evidence>
<evidence type="ECO:0000256" key="2">
    <source>
        <dbReference type="ARBA" id="ARBA00004202"/>
    </source>
</evidence>
<dbReference type="GO" id="GO:0071978">
    <property type="term" value="P:bacterial-type flagellum-dependent swarming motility"/>
    <property type="evidence" value="ECO:0007669"/>
    <property type="project" value="TreeGrafter"/>
</dbReference>
<accession>A0A2G6E087</accession>
<dbReference type="GO" id="GO:0005886">
    <property type="term" value="C:plasma membrane"/>
    <property type="evidence" value="ECO:0007669"/>
    <property type="project" value="UniProtKB-SubCell"/>
</dbReference>
<evidence type="ECO:0000256" key="9">
    <source>
        <dbReference type="ARBA" id="ARBA00023143"/>
    </source>
</evidence>
<dbReference type="InterPro" id="IPR001689">
    <property type="entry name" value="Flag_FliM"/>
</dbReference>
<evidence type="ECO:0000259" key="10">
    <source>
        <dbReference type="Pfam" id="PF01052"/>
    </source>
</evidence>
<dbReference type="InterPro" id="IPR028976">
    <property type="entry name" value="CheC-like_sf"/>
</dbReference>
<dbReference type="InterPro" id="IPR001543">
    <property type="entry name" value="FliN-like_C"/>
</dbReference>
<dbReference type="SUPFAM" id="SSF101801">
    <property type="entry name" value="Surface presentation of antigens (SPOA)"/>
    <property type="match status" value="1"/>
</dbReference>
<feature type="domain" description="Flagellar motor switch protein FliN-like C-terminal" evidence="10">
    <location>
        <begin position="167"/>
        <end position="238"/>
    </location>
</feature>
<gene>
    <name evidence="11" type="ORF">CSB45_15860</name>
</gene>
<dbReference type="GO" id="GO:0050918">
    <property type="term" value="P:positive chemotaxis"/>
    <property type="evidence" value="ECO:0007669"/>
    <property type="project" value="TreeGrafter"/>
</dbReference>
<dbReference type="EMBL" id="PDPS01000097">
    <property type="protein sequence ID" value="PID55475.1"/>
    <property type="molecule type" value="Genomic_DNA"/>
</dbReference>
<proteinExistence type="inferred from homology"/>
<dbReference type="CDD" id="cd17908">
    <property type="entry name" value="FliM"/>
    <property type="match status" value="1"/>
</dbReference>
<protein>
    <recommendedName>
        <fullName evidence="4">Flagellar motor switch protein FliM</fullName>
    </recommendedName>
</protein>
<organism evidence="11 12">
    <name type="scientific">candidate division KSB3 bacterium</name>
    <dbReference type="NCBI Taxonomy" id="2044937"/>
    <lineage>
        <taxon>Bacteria</taxon>
        <taxon>candidate division KSB3</taxon>
    </lineage>
</organism>
<dbReference type="AlphaFoldDB" id="A0A2G6E087"/>
<keyword evidence="7" id="KW-0283">Flagellar rotation</keyword>
<dbReference type="PRINTS" id="PR00955">
    <property type="entry name" value="FLGMOTORFLIM"/>
</dbReference>
<keyword evidence="5" id="KW-1003">Cell membrane</keyword>
<dbReference type="Gene3D" id="2.30.330.10">
    <property type="entry name" value="SpoA-like"/>
    <property type="match status" value="1"/>
</dbReference>
<evidence type="ECO:0000256" key="1">
    <source>
        <dbReference type="ARBA" id="ARBA00004117"/>
    </source>
</evidence>
<name>A0A2G6E087_9BACT</name>
<keyword evidence="6" id="KW-0145">Chemotaxis</keyword>
<keyword evidence="8" id="KW-0472">Membrane</keyword>
<keyword evidence="9" id="KW-0975">Bacterial flagellum</keyword>
<evidence type="ECO:0000256" key="5">
    <source>
        <dbReference type="ARBA" id="ARBA00022475"/>
    </source>
</evidence>
<evidence type="ECO:0000313" key="11">
    <source>
        <dbReference type="EMBL" id="PID55475.1"/>
    </source>
</evidence>
<evidence type="ECO:0000313" key="12">
    <source>
        <dbReference type="Proteomes" id="UP000229740"/>
    </source>
</evidence>
<dbReference type="PANTHER" id="PTHR30034:SF6">
    <property type="entry name" value="YOP PROTEINS TRANSLOCATION PROTEIN Q"/>
    <property type="match status" value="1"/>
</dbReference>
<dbReference type="SUPFAM" id="SSF103039">
    <property type="entry name" value="CheC-like"/>
    <property type="match status" value="1"/>
</dbReference>
<dbReference type="PANTHER" id="PTHR30034">
    <property type="entry name" value="FLAGELLAR MOTOR SWITCH PROTEIN FLIM"/>
    <property type="match status" value="1"/>
</dbReference>
<dbReference type="Proteomes" id="UP000229740">
    <property type="component" value="Unassembled WGS sequence"/>
</dbReference>
<sequence>METIRYEDFMTTRGSAGTIGVLSLSSLPTEALAIFDQNLSFSILEIMLGAAIDIESPVLARRLTTLELNILRSPFADLCPDLSRAFAQVKEIRTTLEKLESNARLISIAKPDEEVIVASLQVVIRKEIGKIYLLFPTAAFDPLLEQLQELLKVSSQKGSTWKQIFSQQMQKVPLSVTAKSGEFTITIRDLLQMRKGDVLEINYDPNQPLQILVEGRHKFNALAGTHNGNKAINLTELIE</sequence>
<dbReference type="GO" id="GO:0009425">
    <property type="term" value="C:bacterial-type flagellum basal body"/>
    <property type="evidence" value="ECO:0007669"/>
    <property type="project" value="UniProtKB-SubCell"/>
</dbReference>
<dbReference type="GO" id="GO:0003774">
    <property type="term" value="F:cytoskeletal motor activity"/>
    <property type="evidence" value="ECO:0007669"/>
    <property type="project" value="InterPro"/>
</dbReference>
<comment type="caution">
    <text evidence="11">The sequence shown here is derived from an EMBL/GenBank/DDBJ whole genome shotgun (WGS) entry which is preliminary data.</text>
</comment>